<keyword evidence="5 7" id="KW-0472">Membrane</keyword>
<reference evidence="9" key="1">
    <citation type="submission" date="2017-06" db="EMBL/GenBank/DDBJ databases">
        <authorList>
            <person name="Varghese N."/>
            <person name="Submissions S."/>
        </authorList>
    </citation>
    <scope>NUCLEOTIDE SEQUENCE [LARGE SCALE GENOMIC DNA]</scope>
    <source>
        <strain evidence="9">DSM 137</strain>
    </source>
</reference>
<dbReference type="NCBIfam" id="TIGR00765">
    <property type="entry name" value="yihY_not_rbn"/>
    <property type="match status" value="1"/>
</dbReference>
<dbReference type="OrthoDB" id="9781030at2"/>
<evidence type="ECO:0000256" key="5">
    <source>
        <dbReference type="ARBA" id="ARBA00023136"/>
    </source>
</evidence>
<feature type="transmembrane region" description="Helical" evidence="7">
    <location>
        <begin position="157"/>
        <end position="181"/>
    </location>
</feature>
<feature type="compositionally biased region" description="Basic and acidic residues" evidence="6">
    <location>
        <begin position="35"/>
        <end position="48"/>
    </location>
</feature>
<evidence type="ECO:0000313" key="8">
    <source>
        <dbReference type="EMBL" id="SNB54486.1"/>
    </source>
</evidence>
<dbReference type="AlphaFoldDB" id="A0A212Q591"/>
<feature type="region of interest" description="Disordered" evidence="6">
    <location>
        <begin position="35"/>
        <end position="68"/>
    </location>
</feature>
<comment type="subcellular location">
    <subcellularLocation>
        <location evidence="1">Cell membrane</location>
        <topology evidence="1">Multi-pass membrane protein</topology>
    </subcellularLocation>
</comment>
<dbReference type="EMBL" id="FYDG01000001">
    <property type="protein sequence ID" value="SNB54486.1"/>
    <property type="molecule type" value="Genomic_DNA"/>
</dbReference>
<dbReference type="RefSeq" id="WP_088518877.1">
    <property type="nucleotide sequence ID" value="NZ_FYDG01000001.1"/>
</dbReference>
<feature type="transmembrane region" description="Helical" evidence="7">
    <location>
        <begin position="12"/>
        <end position="31"/>
    </location>
</feature>
<dbReference type="Proteomes" id="UP000198418">
    <property type="component" value="Unassembled WGS sequence"/>
</dbReference>
<dbReference type="InterPro" id="IPR017039">
    <property type="entry name" value="Virul_fac_BrkB"/>
</dbReference>
<dbReference type="GO" id="GO:0005886">
    <property type="term" value="C:plasma membrane"/>
    <property type="evidence" value="ECO:0007669"/>
    <property type="project" value="UniProtKB-SubCell"/>
</dbReference>
<dbReference type="Pfam" id="PF03631">
    <property type="entry name" value="Virul_fac_BrkB"/>
    <property type="match status" value="1"/>
</dbReference>
<evidence type="ECO:0000313" key="9">
    <source>
        <dbReference type="Proteomes" id="UP000198418"/>
    </source>
</evidence>
<keyword evidence="4 7" id="KW-1133">Transmembrane helix</keyword>
<dbReference type="PANTHER" id="PTHR30213">
    <property type="entry name" value="INNER MEMBRANE PROTEIN YHJD"/>
    <property type="match status" value="1"/>
</dbReference>
<evidence type="ECO:0000256" key="7">
    <source>
        <dbReference type="SAM" id="Phobius"/>
    </source>
</evidence>
<proteinExistence type="predicted"/>
<protein>
    <submittedName>
        <fullName evidence="8">Membrane protein</fullName>
    </submittedName>
</protein>
<keyword evidence="3 7" id="KW-0812">Transmembrane</keyword>
<evidence type="ECO:0000256" key="2">
    <source>
        <dbReference type="ARBA" id="ARBA00022475"/>
    </source>
</evidence>
<name>A0A212Q591_RHOAC</name>
<feature type="transmembrane region" description="Helical" evidence="7">
    <location>
        <begin position="89"/>
        <end position="118"/>
    </location>
</feature>
<feature type="transmembrane region" description="Helical" evidence="7">
    <location>
        <begin position="275"/>
        <end position="297"/>
    </location>
</feature>
<keyword evidence="2" id="KW-1003">Cell membrane</keyword>
<evidence type="ECO:0000256" key="3">
    <source>
        <dbReference type="ARBA" id="ARBA00022692"/>
    </source>
</evidence>
<feature type="transmembrane region" description="Helical" evidence="7">
    <location>
        <begin position="246"/>
        <end position="263"/>
    </location>
</feature>
<evidence type="ECO:0000256" key="4">
    <source>
        <dbReference type="ARBA" id="ARBA00022989"/>
    </source>
</evidence>
<accession>A0A212Q591</accession>
<sequence length="364" mass="38700">MGRSLGEDSGALARPPLWAIAAVAALIVVGLRPNRREPPDGAEPREQISEGGAEDGGRGRGATTPGEIPARGWKEIALRVYGNFSEHRILALAAGMTFYSLLAVFPALAALMAIYGLFFDPTTITTHVDQLSGILPGGALEIARSQMTRIASKGTQALGLTFAVSLAVSLWSANSAMKSLFDTLNVIYGEQEKRGFFKLNALSLSFTLGGIVFALAAGAAVVALPVAFQTFGVPQAGDALLRFGRWPALIVVLALALAAIYRYGPSRRTARWRWVTWGSALAAFLWLVASLLFSWYAGSFGNFNETYGSLGAVIGFMTWLWISATAVLLGAELDAEAEHQTARDTTETGQPMGRRGAKMADTVA</sequence>
<feature type="transmembrane region" description="Helical" evidence="7">
    <location>
        <begin position="202"/>
        <end position="226"/>
    </location>
</feature>
<organism evidence="8 9">
    <name type="scientific">Rhodoblastus acidophilus</name>
    <name type="common">Rhodopseudomonas acidophila</name>
    <dbReference type="NCBI Taxonomy" id="1074"/>
    <lineage>
        <taxon>Bacteria</taxon>
        <taxon>Pseudomonadati</taxon>
        <taxon>Pseudomonadota</taxon>
        <taxon>Alphaproteobacteria</taxon>
        <taxon>Hyphomicrobiales</taxon>
        <taxon>Rhodoblastaceae</taxon>
        <taxon>Rhodoblastus</taxon>
    </lineage>
</organism>
<evidence type="ECO:0000256" key="1">
    <source>
        <dbReference type="ARBA" id="ARBA00004651"/>
    </source>
</evidence>
<feature type="transmembrane region" description="Helical" evidence="7">
    <location>
        <begin position="309"/>
        <end position="331"/>
    </location>
</feature>
<gene>
    <name evidence="8" type="ORF">SAMN06265338_101397</name>
</gene>
<dbReference type="PANTHER" id="PTHR30213:SF0">
    <property type="entry name" value="UPF0761 MEMBRANE PROTEIN YIHY"/>
    <property type="match status" value="1"/>
</dbReference>
<evidence type="ECO:0000256" key="6">
    <source>
        <dbReference type="SAM" id="MobiDB-lite"/>
    </source>
</evidence>
<feature type="region of interest" description="Disordered" evidence="6">
    <location>
        <begin position="339"/>
        <end position="364"/>
    </location>
</feature>
<keyword evidence="9" id="KW-1185">Reference proteome</keyword>